<proteinExistence type="predicted"/>
<sequence length="395" mass="41387">MHGTLATAVLLGLSALASARPTGESYTSSSTSSSDGQEEFTFPLDNGFPNITNPSQALTDIEEQAHGTLPNGAAPPPPHPDSLNALGFIAFNELFEVAFFTELLYNITNNVPGFDKIPDRDNVLDIITVVQAQEELHELNANGAFTKFTGQTITPCEYVFPVDNFVDAIGLASTFTDVVLGTLPDIQTIFADNGDNGLIRGVGSVIGQEGEQNGFYRGLLGKIPSALPFLTGSAVDFAFNAINQGFVVPGSCDASIDLLIHPASGTPLTEFGVLTVLTSAADITSAQDSEVDFSFVVSSSGSQAGGHGGSAPQGYTKQESLFLTYINQQNVPISFPLQNEKFADGIVTFTASFPGQSQEMNGLTIAAVTTSDGPFATPDDVANVTLFGPGLIEVN</sequence>
<protein>
    <recommendedName>
        <fullName evidence="5">Sexual development protein</fullName>
    </recommendedName>
</protein>
<comment type="caution">
    <text evidence="3">The sequence shown here is derived from an EMBL/GenBank/DDBJ whole genome shotgun (WGS) entry which is preliminary data.</text>
</comment>
<name>A0AAV9JKP6_9PEZI</name>
<evidence type="ECO:0000313" key="4">
    <source>
        <dbReference type="Proteomes" id="UP001324427"/>
    </source>
</evidence>
<evidence type="ECO:0000256" key="2">
    <source>
        <dbReference type="SAM" id="SignalP"/>
    </source>
</evidence>
<feature type="chain" id="PRO_5043339570" description="Sexual development protein" evidence="2">
    <location>
        <begin position="20"/>
        <end position="395"/>
    </location>
</feature>
<accession>A0AAV9JKP6</accession>
<feature type="signal peptide" evidence="2">
    <location>
        <begin position="1"/>
        <end position="19"/>
    </location>
</feature>
<evidence type="ECO:0000313" key="3">
    <source>
        <dbReference type="EMBL" id="KAK4546072.1"/>
    </source>
</evidence>
<keyword evidence="2" id="KW-0732">Signal</keyword>
<evidence type="ECO:0000256" key="1">
    <source>
        <dbReference type="SAM" id="MobiDB-lite"/>
    </source>
</evidence>
<feature type="compositionally biased region" description="Low complexity" evidence="1">
    <location>
        <begin position="21"/>
        <end position="34"/>
    </location>
</feature>
<reference evidence="3 4" key="1">
    <citation type="submission" date="2021-11" db="EMBL/GenBank/DDBJ databases">
        <title>Black yeast isolated from Biological Soil Crust.</title>
        <authorList>
            <person name="Kurbessoian T."/>
        </authorList>
    </citation>
    <scope>NUCLEOTIDE SEQUENCE [LARGE SCALE GENOMIC DNA]</scope>
    <source>
        <strain evidence="3 4">CCFEE 5522</strain>
    </source>
</reference>
<organism evidence="3 4">
    <name type="scientific">Oleoguttula mirabilis</name>
    <dbReference type="NCBI Taxonomy" id="1507867"/>
    <lineage>
        <taxon>Eukaryota</taxon>
        <taxon>Fungi</taxon>
        <taxon>Dikarya</taxon>
        <taxon>Ascomycota</taxon>
        <taxon>Pezizomycotina</taxon>
        <taxon>Dothideomycetes</taxon>
        <taxon>Dothideomycetidae</taxon>
        <taxon>Mycosphaerellales</taxon>
        <taxon>Teratosphaeriaceae</taxon>
        <taxon>Oleoguttula</taxon>
    </lineage>
</organism>
<dbReference type="AlphaFoldDB" id="A0AAV9JKP6"/>
<gene>
    <name evidence="3" type="ORF">LTR36_002209</name>
</gene>
<dbReference type="EMBL" id="JAVFHQ010000016">
    <property type="protein sequence ID" value="KAK4546072.1"/>
    <property type="molecule type" value="Genomic_DNA"/>
</dbReference>
<keyword evidence="4" id="KW-1185">Reference proteome</keyword>
<evidence type="ECO:0008006" key="5">
    <source>
        <dbReference type="Google" id="ProtNLM"/>
    </source>
</evidence>
<feature type="region of interest" description="Disordered" evidence="1">
    <location>
        <begin position="21"/>
        <end position="46"/>
    </location>
</feature>
<dbReference type="Proteomes" id="UP001324427">
    <property type="component" value="Unassembled WGS sequence"/>
</dbReference>